<evidence type="ECO:0000313" key="2">
    <source>
        <dbReference type="EMBL" id="KAJ7770160.1"/>
    </source>
</evidence>
<feature type="compositionally biased region" description="Basic residues" evidence="1">
    <location>
        <begin position="191"/>
        <end position="204"/>
    </location>
</feature>
<protein>
    <submittedName>
        <fullName evidence="2">Uncharacterized protein</fullName>
    </submittedName>
</protein>
<sequence length="227" mass="25973">MPHKQPIFTEERDITISKLKKALKAKEEENARLKQKHAVYTFRYLNPHKTIRQQDQSVVDRVIQLFMEKYTFLQRFQGGWAVRDLIKKVLQNSVNIFKKDNEAEAQATTEEDDDEAEDSEQPPSKKRKTVAKTDLDDSDDNSDADDASGNDSDADEDNDEDDEDVPPKRGKGGKGEGGSQFLSTFIQQRDGKHRLHPAAKKRKTPPLEDDVSRPKKKMSSNHNHVEK</sequence>
<comment type="caution">
    <text evidence="2">The sequence shown here is derived from an EMBL/GenBank/DDBJ whole genome shotgun (WGS) entry which is preliminary data.</text>
</comment>
<dbReference type="AlphaFoldDB" id="A0AAD7JTG5"/>
<evidence type="ECO:0000313" key="3">
    <source>
        <dbReference type="Proteomes" id="UP001215280"/>
    </source>
</evidence>
<keyword evidence="3" id="KW-1185">Reference proteome</keyword>
<gene>
    <name evidence="2" type="ORF">DFH07DRAFT_953994</name>
</gene>
<reference evidence="2" key="1">
    <citation type="submission" date="2023-03" db="EMBL/GenBank/DDBJ databases">
        <title>Massive genome expansion in bonnet fungi (Mycena s.s.) driven by repeated elements and novel gene families across ecological guilds.</title>
        <authorList>
            <consortium name="Lawrence Berkeley National Laboratory"/>
            <person name="Harder C.B."/>
            <person name="Miyauchi S."/>
            <person name="Viragh M."/>
            <person name="Kuo A."/>
            <person name="Thoen E."/>
            <person name="Andreopoulos B."/>
            <person name="Lu D."/>
            <person name="Skrede I."/>
            <person name="Drula E."/>
            <person name="Henrissat B."/>
            <person name="Morin E."/>
            <person name="Kohler A."/>
            <person name="Barry K."/>
            <person name="LaButti K."/>
            <person name="Morin E."/>
            <person name="Salamov A."/>
            <person name="Lipzen A."/>
            <person name="Mereny Z."/>
            <person name="Hegedus B."/>
            <person name="Baldrian P."/>
            <person name="Stursova M."/>
            <person name="Weitz H."/>
            <person name="Taylor A."/>
            <person name="Grigoriev I.V."/>
            <person name="Nagy L.G."/>
            <person name="Martin F."/>
            <person name="Kauserud H."/>
        </authorList>
    </citation>
    <scope>NUCLEOTIDE SEQUENCE</scope>
    <source>
        <strain evidence="2">CBHHK188m</strain>
    </source>
</reference>
<feature type="region of interest" description="Disordered" evidence="1">
    <location>
        <begin position="101"/>
        <end position="227"/>
    </location>
</feature>
<organism evidence="2 3">
    <name type="scientific">Mycena maculata</name>
    <dbReference type="NCBI Taxonomy" id="230809"/>
    <lineage>
        <taxon>Eukaryota</taxon>
        <taxon>Fungi</taxon>
        <taxon>Dikarya</taxon>
        <taxon>Basidiomycota</taxon>
        <taxon>Agaricomycotina</taxon>
        <taxon>Agaricomycetes</taxon>
        <taxon>Agaricomycetidae</taxon>
        <taxon>Agaricales</taxon>
        <taxon>Marasmiineae</taxon>
        <taxon>Mycenaceae</taxon>
        <taxon>Mycena</taxon>
    </lineage>
</organism>
<name>A0AAD7JTG5_9AGAR</name>
<proteinExistence type="predicted"/>
<accession>A0AAD7JTG5</accession>
<evidence type="ECO:0000256" key="1">
    <source>
        <dbReference type="SAM" id="MobiDB-lite"/>
    </source>
</evidence>
<feature type="compositionally biased region" description="Acidic residues" evidence="1">
    <location>
        <begin position="109"/>
        <end position="120"/>
    </location>
</feature>
<feature type="compositionally biased region" description="Acidic residues" evidence="1">
    <location>
        <begin position="136"/>
        <end position="164"/>
    </location>
</feature>
<dbReference type="EMBL" id="JARJLG010000024">
    <property type="protein sequence ID" value="KAJ7770160.1"/>
    <property type="molecule type" value="Genomic_DNA"/>
</dbReference>
<dbReference type="Proteomes" id="UP001215280">
    <property type="component" value="Unassembled WGS sequence"/>
</dbReference>